<sequence>MPTAPATSAPAGTPYIKVCGMREPTSLAAVAALQPDFLGFIFYPKSSRYVGEELSAETLAALPAGIRKVGVFVNENTEEIRRRVRELGLDLVQLHGHEAPTQCQELRESGLAVVKAFSVGADFNFDQLTPYVSHVDYFLFDTKGEQPGGNGTTFDWSLLAGYPLEVPYFLAGGLDLAHADSLRNLRLPGLFALDLNSRFETAPGVKDADLLRQLFTKLRPRG</sequence>
<comment type="catalytic activity">
    <reaction evidence="1 9">
        <text>N-(5-phospho-beta-D-ribosyl)anthranilate = 1-(2-carboxyphenylamino)-1-deoxy-D-ribulose 5-phosphate</text>
        <dbReference type="Rhea" id="RHEA:21540"/>
        <dbReference type="ChEBI" id="CHEBI:18277"/>
        <dbReference type="ChEBI" id="CHEBI:58613"/>
        <dbReference type="EC" id="5.3.1.24"/>
    </reaction>
</comment>
<evidence type="ECO:0000259" key="10">
    <source>
        <dbReference type="Pfam" id="PF00697"/>
    </source>
</evidence>
<organism evidence="11 12">
    <name type="scientific">Hymenobacter fodinae</name>
    <dbReference type="NCBI Taxonomy" id="2510796"/>
    <lineage>
        <taxon>Bacteria</taxon>
        <taxon>Pseudomonadati</taxon>
        <taxon>Bacteroidota</taxon>
        <taxon>Cytophagia</taxon>
        <taxon>Cytophagales</taxon>
        <taxon>Hymenobacteraceae</taxon>
        <taxon>Hymenobacter</taxon>
    </lineage>
</organism>
<name>A0A4Z0P8S1_9BACT</name>
<protein>
    <recommendedName>
        <fullName evidence="4 9">N-(5'-phosphoribosyl)anthranilate isomerase</fullName>
        <shortName evidence="9">PRAI</shortName>
        <ecNumber evidence="3 9">5.3.1.24</ecNumber>
    </recommendedName>
</protein>
<evidence type="ECO:0000256" key="1">
    <source>
        <dbReference type="ARBA" id="ARBA00001164"/>
    </source>
</evidence>
<dbReference type="CDD" id="cd00405">
    <property type="entry name" value="PRAI"/>
    <property type="match status" value="1"/>
</dbReference>
<dbReference type="RefSeq" id="WP_135434478.1">
    <property type="nucleotide sequence ID" value="NZ_SRLA01000002.1"/>
</dbReference>
<evidence type="ECO:0000313" key="12">
    <source>
        <dbReference type="Proteomes" id="UP000298337"/>
    </source>
</evidence>
<keyword evidence="5 9" id="KW-0028">Amino-acid biosynthesis</keyword>
<dbReference type="EC" id="5.3.1.24" evidence="3 9"/>
<dbReference type="PANTHER" id="PTHR42894:SF1">
    <property type="entry name" value="N-(5'-PHOSPHORIBOSYL)ANTHRANILATE ISOMERASE"/>
    <property type="match status" value="1"/>
</dbReference>
<keyword evidence="12" id="KW-1185">Reference proteome</keyword>
<evidence type="ECO:0000256" key="9">
    <source>
        <dbReference type="HAMAP-Rule" id="MF_00135"/>
    </source>
</evidence>
<evidence type="ECO:0000256" key="8">
    <source>
        <dbReference type="ARBA" id="ARBA00023235"/>
    </source>
</evidence>
<dbReference type="SUPFAM" id="SSF51366">
    <property type="entry name" value="Ribulose-phoshate binding barrel"/>
    <property type="match status" value="1"/>
</dbReference>
<dbReference type="HAMAP" id="MF_00135">
    <property type="entry name" value="PRAI"/>
    <property type="match status" value="1"/>
</dbReference>
<keyword evidence="6 9" id="KW-0822">Tryptophan biosynthesis</keyword>
<evidence type="ECO:0000256" key="3">
    <source>
        <dbReference type="ARBA" id="ARBA00012572"/>
    </source>
</evidence>
<dbReference type="AlphaFoldDB" id="A0A4Z0P8S1"/>
<dbReference type="Gene3D" id="3.20.20.70">
    <property type="entry name" value="Aldolase class I"/>
    <property type="match status" value="1"/>
</dbReference>
<dbReference type="GO" id="GO:0004640">
    <property type="term" value="F:phosphoribosylanthranilate isomerase activity"/>
    <property type="evidence" value="ECO:0007669"/>
    <property type="project" value="UniProtKB-UniRule"/>
</dbReference>
<dbReference type="Pfam" id="PF00697">
    <property type="entry name" value="PRAI"/>
    <property type="match status" value="1"/>
</dbReference>
<dbReference type="InterPro" id="IPR001240">
    <property type="entry name" value="PRAI_dom"/>
</dbReference>
<comment type="similarity">
    <text evidence="9">Belongs to the TrpF family.</text>
</comment>
<evidence type="ECO:0000313" key="11">
    <source>
        <dbReference type="EMBL" id="TGE08569.1"/>
    </source>
</evidence>
<proteinExistence type="inferred from homology"/>
<dbReference type="GO" id="GO:0000162">
    <property type="term" value="P:L-tryptophan biosynthetic process"/>
    <property type="evidence" value="ECO:0007669"/>
    <property type="project" value="UniProtKB-UniRule"/>
</dbReference>
<dbReference type="UniPathway" id="UPA00035">
    <property type="reaction ID" value="UER00042"/>
</dbReference>
<gene>
    <name evidence="9" type="primary">trpF</name>
    <name evidence="11" type="ORF">EU556_12780</name>
</gene>
<dbReference type="InterPro" id="IPR011060">
    <property type="entry name" value="RibuloseP-bd_barrel"/>
</dbReference>
<comment type="caution">
    <text evidence="11">The sequence shown here is derived from an EMBL/GenBank/DDBJ whole genome shotgun (WGS) entry which is preliminary data.</text>
</comment>
<evidence type="ECO:0000256" key="4">
    <source>
        <dbReference type="ARBA" id="ARBA00022272"/>
    </source>
</evidence>
<dbReference type="InterPro" id="IPR044643">
    <property type="entry name" value="TrpF_fam"/>
</dbReference>
<evidence type="ECO:0000256" key="6">
    <source>
        <dbReference type="ARBA" id="ARBA00022822"/>
    </source>
</evidence>
<comment type="pathway">
    <text evidence="2 9">Amino-acid biosynthesis; L-tryptophan biosynthesis; L-tryptophan from chorismate: step 3/5.</text>
</comment>
<reference evidence="11 12" key="1">
    <citation type="submission" date="2019-04" db="EMBL/GenBank/DDBJ databases">
        <authorList>
            <person name="Feng G."/>
            <person name="Zhang J."/>
            <person name="Zhu H."/>
        </authorList>
    </citation>
    <scope>NUCLEOTIDE SEQUENCE [LARGE SCALE GENOMIC DNA]</scope>
    <source>
        <strain evidence="11 12">92R-1</strain>
    </source>
</reference>
<dbReference type="OrthoDB" id="9786954at2"/>
<evidence type="ECO:0000256" key="2">
    <source>
        <dbReference type="ARBA" id="ARBA00004664"/>
    </source>
</evidence>
<dbReference type="InterPro" id="IPR013785">
    <property type="entry name" value="Aldolase_TIM"/>
</dbReference>
<accession>A0A4Z0P8S1</accession>
<keyword evidence="7 9" id="KW-0057">Aromatic amino acid biosynthesis</keyword>
<keyword evidence="8 9" id="KW-0413">Isomerase</keyword>
<feature type="domain" description="N-(5'phosphoribosyl) anthranilate isomerase (PRAI)" evidence="10">
    <location>
        <begin position="17"/>
        <end position="215"/>
    </location>
</feature>
<dbReference type="Proteomes" id="UP000298337">
    <property type="component" value="Unassembled WGS sequence"/>
</dbReference>
<dbReference type="PANTHER" id="PTHR42894">
    <property type="entry name" value="N-(5'-PHOSPHORIBOSYL)ANTHRANILATE ISOMERASE"/>
    <property type="match status" value="1"/>
</dbReference>
<dbReference type="EMBL" id="SRLA01000002">
    <property type="protein sequence ID" value="TGE08569.1"/>
    <property type="molecule type" value="Genomic_DNA"/>
</dbReference>
<evidence type="ECO:0000256" key="5">
    <source>
        <dbReference type="ARBA" id="ARBA00022605"/>
    </source>
</evidence>
<evidence type="ECO:0000256" key="7">
    <source>
        <dbReference type="ARBA" id="ARBA00023141"/>
    </source>
</evidence>